<reference evidence="1 2" key="1">
    <citation type="journal article" date="2018" name="PLoS Genet.">
        <title>Population sequencing reveals clonal diversity and ancestral inbreeding in the grapevine cultivar Chardonnay.</title>
        <authorList>
            <person name="Roach M.J."/>
            <person name="Johnson D.L."/>
            <person name="Bohlmann J."/>
            <person name="van Vuuren H.J."/>
            <person name="Jones S.J."/>
            <person name="Pretorius I.S."/>
            <person name="Schmidt S.A."/>
            <person name="Borneman A.R."/>
        </authorList>
    </citation>
    <scope>NUCLEOTIDE SEQUENCE [LARGE SCALE GENOMIC DNA]</scope>
    <source>
        <strain evidence="2">cv. Chardonnay</strain>
        <tissue evidence="1">Leaf</tissue>
    </source>
</reference>
<dbReference type="PANTHER" id="PTHR34427:SF5">
    <property type="entry name" value="DUF4283 DOMAIN-CONTAINING PROTEIN"/>
    <property type="match status" value="1"/>
</dbReference>
<accession>A0A438BTY5</accession>
<dbReference type="EMBL" id="QGNW01002619">
    <property type="protein sequence ID" value="RVW14441.1"/>
    <property type="molecule type" value="Genomic_DNA"/>
</dbReference>
<organism evidence="1 2">
    <name type="scientific">Vitis vinifera</name>
    <name type="common">Grape</name>
    <dbReference type="NCBI Taxonomy" id="29760"/>
    <lineage>
        <taxon>Eukaryota</taxon>
        <taxon>Viridiplantae</taxon>
        <taxon>Streptophyta</taxon>
        <taxon>Embryophyta</taxon>
        <taxon>Tracheophyta</taxon>
        <taxon>Spermatophyta</taxon>
        <taxon>Magnoliopsida</taxon>
        <taxon>eudicotyledons</taxon>
        <taxon>Gunneridae</taxon>
        <taxon>Pentapetalae</taxon>
        <taxon>rosids</taxon>
        <taxon>Vitales</taxon>
        <taxon>Vitaceae</taxon>
        <taxon>Viteae</taxon>
        <taxon>Vitis</taxon>
    </lineage>
</organism>
<evidence type="ECO:0000313" key="2">
    <source>
        <dbReference type="Proteomes" id="UP000288805"/>
    </source>
</evidence>
<sequence>MCQFKDKLLHLERWSEEAGCLQVGSQTKEVWVRVVGFPLHCWSEELFTRIGDCCGGFVEVDEETKNLSQLQWPGFCSSVVGGAASSFNNGVDEELEIE</sequence>
<gene>
    <name evidence="1" type="ORF">CK203_090791</name>
</gene>
<name>A0A438BTY5_VITVI</name>
<proteinExistence type="predicted"/>
<dbReference type="AlphaFoldDB" id="A0A438BTY5"/>
<dbReference type="Proteomes" id="UP000288805">
    <property type="component" value="Unassembled WGS sequence"/>
</dbReference>
<evidence type="ECO:0000313" key="1">
    <source>
        <dbReference type="EMBL" id="RVW14441.1"/>
    </source>
</evidence>
<comment type="caution">
    <text evidence="1">The sequence shown here is derived from an EMBL/GenBank/DDBJ whole genome shotgun (WGS) entry which is preliminary data.</text>
</comment>
<dbReference type="PANTHER" id="PTHR34427">
    <property type="entry name" value="DUF4283 DOMAIN PROTEIN"/>
    <property type="match status" value="1"/>
</dbReference>
<protein>
    <submittedName>
        <fullName evidence="1">Uncharacterized protein</fullName>
    </submittedName>
</protein>